<dbReference type="AlphaFoldDB" id="A0A074LCJ0"/>
<dbReference type="GO" id="GO:0009423">
    <property type="term" value="P:chorismate biosynthetic process"/>
    <property type="evidence" value="ECO:0007669"/>
    <property type="project" value="UniProtKB-UniRule"/>
</dbReference>
<feature type="binding site" evidence="11">
    <location>
        <position position="43"/>
    </location>
    <ligand>
        <name>substrate</name>
    </ligand>
</feature>
<dbReference type="PROSITE" id="PS01128">
    <property type="entry name" value="SHIKIMATE_KINASE"/>
    <property type="match status" value="1"/>
</dbReference>
<dbReference type="GO" id="GO:0005829">
    <property type="term" value="C:cytosol"/>
    <property type="evidence" value="ECO:0007669"/>
    <property type="project" value="TreeGrafter"/>
</dbReference>
<feature type="binding site" evidence="11">
    <location>
        <position position="25"/>
    </location>
    <ligand>
        <name>Mg(2+)</name>
        <dbReference type="ChEBI" id="CHEBI:18420"/>
    </ligand>
</feature>
<dbReference type="Pfam" id="PF01202">
    <property type="entry name" value="SKI"/>
    <property type="match status" value="1"/>
</dbReference>
<organism evidence="12 14">
    <name type="scientific">Paenibacillus polymyxa</name>
    <name type="common">Bacillus polymyxa</name>
    <dbReference type="NCBI Taxonomy" id="1406"/>
    <lineage>
        <taxon>Bacteria</taxon>
        <taxon>Bacillati</taxon>
        <taxon>Bacillota</taxon>
        <taxon>Bacilli</taxon>
        <taxon>Bacillales</taxon>
        <taxon>Paenibacillaceae</taxon>
        <taxon>Paenibacillus</taxon>
    </lineage>
</organism>
<evidence type="ECO:0000256" key="8">
    <source>
        <dbReference type="ARBA" id="ARBA00022840"/>
    </source>
</evidence>
<comment type="subunit">
    <text evidence="11">Monomer.</text>
</comment>
<reference evidence="12" key="1">
    <citation type="submission" date="2020-12" db="EMBL/GenBank/DDBJ databases">
        <title>Paenibacillus polymyxa LMG 27872: a double-edged sword.</title>
        <authorList>
            <person name="Langendries S."/>
            <person name="Garcia Mendez S."/>
            <person name="Beirinckx S."/>
            <person name="Viaene T."/>
            <person name="Baeyen S."/>
            <person name="Goeminne G."/>
            <person name="Willems A."/>
            <person name="Debode J."/>
            <person name="Goormachtig S."/>
        </authorList>
    </citation>
    <scope>NUCLEOTIDE SEQUENCE</scope>
    <source>
        <strain evidence="12">LMG 27872</strain>
    </source>
</reference>
<dbReference type="PANTHER" id="PTHR21087">
    <property type="entry name" value="SHIKIMATE KINASE"/>
    <property type="match status" value="1"/>
</dbReference>
<keyword evidence="9 11" id="KW-0057">Aromatic amino acid biosynthesis</keyword>
<dbReference type="EMBL" id="JAEHFQ010000013">
    <property type="protein sequence ID" value="MBM0635521.1"/>
    <property type="molecule type" value="Genomic_DNA"/>
</dbReference>
<dbReference type="InterPro" id="IPR023000">
    <property type="entry name" value="Shikimate_kinase_CS"/>
</dbReference>
<dbReference type="PANTHER" id="PTHR21087:SF16">
    <property type="entry name" value="SHIKIMATE KINASE 1, CHLOROPLASTIC"/>
    <property type="match status" value="1"/>
</dbReference>
<keyword evidence="6 11" id="KW-0547">Nucleotide-binding</keyword>
<keyword evidence="11" id="KW-0963">Cytoplasm</keyword>
<evidence type="ECO:0000256" key="4">
    <source>
        <dbReference type="ARBA" id="ARBA00022605"/>
    </source>
</evidence>
<proteinExistence type="inferred from homology"/>
<evidence type="ECO:0000256" key="9">
    <source>
        <dbReference type="ARBA" id="ARBA00023141"/>
    </source>
</evidence>
<feature type="binding site" evidence="11">
    <location>
        <position position="90"/>
    </location>
    <ligand>
        <name>substrate</name>
    </ligand>
</feature>
<comment type="function">
    <text evidence="11">Catalyzes the specific phosphorylation of the 3-hydroxyl group of shikimic acid using ATP as a cosubstrate.</text>
</comment>
<feature type="binding site" evidence="11">
    <location>
        <position position="67"/>
    </location>
    <ligand>
        <name>substrate</name>
    </ligand>
</feature>
<sequence>MQNNSEIPLKEQNIVLIGFMGVGKTTIGSHLARKLYRDFVDIDQEIEQEYNMPTTEIFKTYGEKRFREIEKEHILKLCSNTRLKIISVGGGAFLQEEVKQACLASSIVFFLDLNWDSWKDRLKMLIDTRPNLQNKTLGEIEDLFRSRQDIYAVNHSKIDTDQLDAEEVADYIIQTLNLGWELYEPTRGLN</sequence>
<feature type="binding site" evidence="11">
    <location>
        <position position="147"/>
    </location>
    <ligand>
        <name>substrate</name>
    </ligand>
</feature>
<keyword evidence="11" id="KW-0460">Magnesium</keyword>
<evidence type="ECO:0000256" key="6">
    <source>
        <dbReference type="ARBA" id="ARBA00022741"/>
    </source>
</evidence>
<keyword evidence="7 11" id="KW-0418">Kinase</keyword>
<evidence type="ECO:0000313" key="13">
    <source>
        <dbReference type="EMBL" id="URJ48687.1"/>
    </source>
</evidence>
<name>A0A074LCJ0_PAEPO</name>
<keyword evidence="11" id="KW-0479">Metal-binding</keyword>
<keyword evidence="8 11" id="KW-0067">ATP-binding</keyword>
<dbReference type="Proteomes" id="UP000650605">
    <property type="component" value="Unassembled WGS sequence"/>
</dbReference>
<dbReference type="PRINTS" id="PR01100">
    <property type="entry name" value="SHIKIMTKNASE"/>
</dbReference>
<dbReference type="EMBL" id="CP097770">
    <property type="protein sequence ID" value="URJ48687.1"/>
    <property type="molecule type" value="Genomic_DNA"/>
</dbReference>
<protein>
    <recommendedName>
        <fullName evidence="3 11">Shikimate kinase</fullName>
        <shortName evidence="11">SK</shortName>
        <ecNumber evidence="3 11">2.7.1.71</ecNumber>
    </recommendedName>
</protein>
<evidence type="ECO:0000313" key="14">
    <source>
        <dbReference type="Proteomes" id="UP000650605"/>
    </source>
</evidence>
<feature type="binding site" evidence="11">
    <location>
        <begin position="21"/>
        <end position="26"/>
    </location>
    <ligand>
        <name>ATP</name>
        <dbReference type="ChEBI" id="CHEBI:30616"/>
    </ligand>
</feature>
<dbReference type="InterPro" id="IPR000623">
    <property type="entry name" value="Shikimate_kinase/TSH1"/>
</dbReference>
<dbReference type="CDD" id="cd00464">
    <property type="entry name" value="SK"/>
    <property type="match status" value="1"/>
</dbReference>
<comment type="cofactor">
    <cofactor evidence="11">
        <name>Mg(2+)</name>
        <dbReference type="ChEBI" id="CHEBI:18420"/>
    </cofactor>
    <text evidence="11">Binds 1 Mg(2+) ion per subunit.</text>
</comment>
<dbReference type="Proteomes" id="UP001055784">
    <property type="component" value="Chromosome"/>
</dbReference>
<dbReference type="GO" id="GO:0008652">
    <property type="term" value="P:amino acid biosynthetic process"/>
    <property type="evidence" value="ECO:0007669"/>
    <property type="project" value="UniProtKB-KW"/>
</dbReference>
<evidence type="ECO:0000313" key="12">
    <source>
        <dbReference type="EMBL" id="MBM0635521.1"/>
    </source>
</evidence>
<dbReference type="SUPFAM" id="SSF52540">
    <property type="entry name" value="P-loop containing nucleoside triphosphate hydrolases"/>
    <property type="match status" value="1"/>
</dbReference>
<feature type="binding site" evidence="11">
    <location>
        <position position="129"/>
    </location>
    <ligand>
        <name>ATP</name>
        <dbReference type="ChEBI" id="CHEBI:30616"/>
    </ligand>
</feature>
<reference evidence="13" key="2">
    <citation type="submission" date="2022-11" db="EMBL/GenBank/DDBJ databases">
        <authorList>
            <person name="Vasilchenko N.G."/>
            <person name="Prazdnova E.V."/>
            <person name="Gorovtsov A.V."/>
            <person name="Chistyakov V.A."/>
            <person name="Pak M.L."/>
        </authorList>
    </citation>
    <scope>NUCLEOTIDE SEQUENCE</scope>
    <source>
        <strain evidence="13">R 4.5</strain>
    </source>
</reference>
<evidence type="ECO:0000256" key="5">
    <source>
        <dbReference type="ARBA" id="ARBA00022679"/>
    </source>
</evidence>
<comment type="subcellular location">
    <subcellularLocation>
        <location evidence="11">Cytoplasm</location>
    </subcellularLocation>
</comment>
<dbReference type="GO" id="GO:0004765">
    <property type="term" value="F:shikimate kinase activity"/>
    <property type="evidence" value="ECO:0007669"/>
    <property type="project" value="UniProtKB-UniRule"/>
</dbReference>
<dbReference type="UniPathway" id="UPA00053">
    <property type="reaction ID" value="UER00088"/>
</dbReference>
<dbReference type="Gene3D" id="3.40.50.300">
    <property type="entry name" value="P-loop containing nucleotide triphosphate hydrolases"/>
    <property type="match status" value="1"/>
</dbReference>
<dbReference type="EC" id="2.7.1.71" evidence="3 11"/>
<dbReference type="HAMAP" id="MF_00109">
    <property type="entry name" value="Shikimate_kinase"/>
    <property type="match status" value="1"/>
</dbReference>
<keyword evidence="4 11" id="KW-0028">Amino-acid biosynthesis</keyword>
<accession>A0A074LCJ0</accession>
<dbReference type="GO" id="GO:0000287">
    <property type="term" value="F:magnesium ion binding"/>
    <property type="evidence" value="ECO:0007669"/>
    <property type="project" value="UniProtKB-UniRule"/>
</dbReference>
<evidence type="ECO:0000256" key="7">
    <source>
        <dbReference type="ARBA" id="ARBA00022777"/>
    </source>
</evidence>
<comment type="caution">
    <text evidence="11">Lacks conserved residue(s) required for the propagation of feature annotation.</text>
</comment>
<dbReference type="InterPro" id="IPR027417">
    <property type="entry name" value="P-loop_NTPase"/>
</dbReference>
<comment type="pathway">
    <text evidence="1 11">Metabolic intermediate biosynthesis; chorismate biosynthesis; chorismate from D-erythrose 4-phosphate and phosphoenolpyruvate: step 5/7.</text>
</comment>
<dbReference type="InterPro" id="IPR031322">
    <property type="entry name" value="Shikimate/glucono_kinase"/>
</dbReference>
<comment type="catalytic activity">
    <reaction evidence="10 11">
        <text>shikimate + ATP = 3-phosphoshikimate + ADP + H(+)</text>
        <dbReference type="Rhea" id="RHEA:13121"/>
        <dbReference type="ChEBI" id="CHEBI:15378"/>
        <dbReference type="ChEBI" id="CHEBI:30616"/>
        <dbReference type="ChEBI" id="CHEBI:36208"/>
        <dbReference type="ChEBI" id="CHEBI:145989"/>
        <dbReference type="ChEBI" id="CHEBI:456216"/>
        <dbReference type="EC" id="2.7.1.71"/>
    </reaction>
</comment>
<evidence type="ECO:0000256" key="1">
    <source>
        <dbReference type="ARBA" id="ARBA00004842"/>
    </source>
</evidence>
<dbReference type="GO" id="GO:0009073">
    <property type="term" value="P:aromatic amino acid family biosynthetic process"/>
    <property type="evidence" value="ECO:0007669"/>
    <property type="project" value="UniProtKB-KW"/>
</dbReference>
<dbReference type="GO" id="GO:0005524">
    <property type="term" value="F:ATP binding"/>
    <property type="evidence" value="ECO:0007669"/>
    <property type="project" value="UniProtKB-UniRule"/>
</dbReference>
<evidence type="ECO:0000256" key="11">
    <source>
        <dbReference type="HAMAP-Rule" id="MF_00109"/>
    </source>
</evidence>
<keyword evidence="5 11" id="KW-0808">Transferase</keyword>
<comment type="similarity">
    <text evidence="2 11">Belongs to the shikimate kinase family.</text>
</comment>
<evidence type="ECO:0000256" key="10">
    <source>
        <dbReference type="ARBA" id="ARBA00048567"/>
    </source>
</evidence>
<evidence type="ECO:0000256" key="3">
    <source>
        <dbReference type="ARBA" id="ARBA00012154"/>
    </source>
</evidence>
<gene>
    <name evidence="11" type="primary">aroK</name>
    <name evidence="12" type="ORF">JDW19_20640</name>
    <name evidence="13" type="ORF">MF626_002959</name>
</gene>
<dbReference type="RefSeq" id="WP_029517614.1">
    <property type="nucleotide sequence ID" value="NZ_ALJV01000177.1"/>
</dbReference>
<evidence type="ECO:0000256" key="2">
    <source>
        <dbReference type="ARBA" id="ARBA00006997"/>
    </source>
</evidence>